<comment type="caution">
    <text evidence="1">The sequence shown here is derived from an EMBL/GenBank/DDBJ whole genome shotgun (WGS) entry which is preliminary data.</text>
</comment>
<gene>
    <name evidence="1" type="ORF">RHMOL_Rhmol11G0041900</name>
</gene>
<evidence type="ECO:0000313" key="1">
    <source>
        <dbReference type="EMBL" id="KAI8530251.1"/>
    </source>
</evidence>
<reference evidence="1" key="1">
    <citation type="submission" date="2022-02" db="EMBL/GenBank/DDBJ databases">
        <title>Plant Genome Project.</title>
        <authorList>
            <person name="Zhang R.-G."/>
        </authorList>
    </citation>
    <scope>NUCLEOTIDE SEQUENCE</scope>
    <source>
        <strain evidence="1">AT1</strain>
    </source>
</reference>
<evidence type="ECO:0000313" key="2">
    <source>
        <dbReference type="Proteomes" id="UP001062846"/>
    </source>
</evidence>
<proteinExistence type="predicted"/>
<dbReference type="EMBL" id="CM046398">
    <property type="protein sequence ID" value="KAI8530251.1"/>
    <property type="molecule type" value="Genomic_DNA"/>
</dbReference>
<name>A0ACC0LNY0_RHOML</name>
<organism evidence="1 2">
    <name type="scientific">Rhododendron molle</name>
    <name type="common">Chinese azalea</name>
    <name type="synonym">Azalea mollis</name>
    <dbReference type="NCBI Taxonomy" id="49168"/>
    <lineage>
        <taxon>Eukaryota</taxon>
        <taxon>Viridiplantae</taxon>
        <taxon>Streptophyta</taxon>
        <taxon>Embryophyta</taxon>
        <taxon>Tracheophyta</taxon>
        <taxon>Spermatophyta</taxon>
        <taxon>Magnoliopsida</taxon>
        <taxon>eudicotyledons</taxon>
        <taxon>Gunneridae</taxon>
        <taxon>Pentapetalae</taxon>
        <taxon>asterids</taxon>
        <taxon>Ericales</taxon>
        <taxon>Ericaceae</taxon>
        <taxon>Ericoideae</taxon>
        <taxon>Rhodoreae</taxon>
        <taxon>Rhododendron</taxon>
    </lineage>
</organism>
<sequence>MLLRLLWEHPKVGEVVLSTREERQREIEATEEAARAKARAKEEEALREMEAPERARAEAEQPRQSVVTVAKATKRAAFSVTAYVSPTPHLFVSSRFFRYKL</sequence>
<protein>
    <submittedName>
        <fullName evidence="1">Uncharacterized protein</fullName>
    </submittedName>
</protein>
<keyword evidence="2" id="KW-1185">Reference proteome</keyword>
<dbReference type="Proteomes" id="UP001062846">
    <property type="component" value="Chromosome 11"/>
</dbReference>
<accession>A0ACC0LNY0</accession>